<accession>A0ABY5W4W4</accession>
<dbReference type="EMBL" id="CP073720">
    <property type="protein sequence ID" value="UWP84366.1"/>
    <property type="molecule type" value="Genomic_DNA"/>
</dbReference>
<dbReference type="PANTHER" id="PTHR30566">
    <property type="entry name" value="YNAI-RELATED MECHANOSENSITIVE ION CHANNEL"/>
    <property type="match status" value="1"/>
</dbReference>
<dbReference type="RefSeq" id="WP_259862194.1">
    <property type="nucleotide sequence ID" value="NZ_BAAAST010000005.1"/>
</dbReference>
<evidence type="ECO:0000256" key="5">
    <source>
        <dbReference type="SAM" id="Phobius"/>
    </source>
</evidence>
<evidence type="ECO:0000256" key="2">
    <source>
        <dbReference type="ARBA" id="ARBA00022692"/>
    </source>
</evidence>
<dbReference type="PANTHER" id="PTHR30566:SF25">
    <property type="entry name" value="INNER MEMBRANE PROTEIN"/>
    <property type="match status" value="1"/>
</dbReference>
<evidence type="ECO:0000313" key="7">
    <source>
        <dbReference type="EMBL" id="UWP84366.1"/>
    </source>
</evidence>
<dbReference type="SUPFAM" id="SSF50182">
    <property type="entry name" value="Sm-like ribonucleoproteins"/>
    <property type="match status" value="1"/>
</dbReference>
<dbReference type="InterPro" id="IPR010920">
    <property type="entry name" value="LSM_dom_sf"/>
</dbReference>
<gene>
    <name evidence="7" type="ORF">Dfulv_09065</name>
</gene>
<evidence type="ECO:0000259" key="6">
    <source>
        <dbReference type="Pfam" id="PF00924"/>
    </source>
</evidence>
<keyword evidence="4 5" id="KW-0472">Membrane</keyword>
<comment type="subcellular location">
    <subcellularLocation>
        <location evidence="1">Membrane</location>
    </subcellularLocation>
</comment>
<feature type="domain" description="Mechanosensitive ion channel MscS" evidence="6">
    <location>
        <begin position="179"/>
        <end position="245"/>
    </location>
</feature>
<feature type="transmembrane region" description="Helical" evidence="5">
    <location>
        <begin position="156"/>
        <end position="176"/>
    </location>
</feature>
<dbReference type="Gene3D" id="2.30.30.60">
    <property type="match status" value="1"/>
</dbReference>
<feature type="transmembrane region" description="Helical" evidence="5">
    <location>
        <begin position="86"/>
        <end position="109"/>
    </location>
</feature>
<sequence length="384" mass="42785">MRDTLIETLMPLGIALGAALIALLAVQLVHWMLLRLGRRSLLLTEVTNRAHRPIQWVVVLCTVYFSVQDTADGAKWRLAFLHVDRLVIIGAVAWLVASLLVVAEDAALARFRTDVPDNRTARRVHTQIVMIRRVTVAIVAVLAGAVMLMTFPQARILGTSVLASAGFAGIIAGLAAQSVLRNMFAGLQLAFSDAVRLGDVVIVEKEWGRVEEITLSYVVVHVWDDRRLILPTSYFTEKPFENWTRTEAALLGSVMFDVDWWLPVSEMREELRRALESTDLWDGRVSVLQVVEATGSAMQLRALVSAIDAPRLWDLRCFVREHMVCWLRDTHPAALPRMRAEMTSAMPLHSTLTGQTQTTDGDSRVFSHSIDGRARAEAFTGPEQ</sequence>
<keyword evidence="2 5" id="KW-0812">Transmembrane</keyword>
<keyword evidence="3 5" id="KW-1133">Transmembrane helix</keyword>
<evidence type="ECO:0000313" key="8">
    <source>
        <dbReference type="Proteomes" id="UP001059617"/>
    </source>
</evidence>
<name>A0ABY5W4W4_9ACTN</name>
<evidence type="ECO:0000256" key="4">
    <source>
        <dbReference type="ARBA" id="ARBA00023136"/>
    </source>
</evidence>
<keyword evidence="8" id="KW-1185">Reference proteome</keyword>
<feature type="transmembrane region" description="Helical" evidence="5">
    <location>
        <begin position="12"/>
        <end position="33"/>
    </location>
</feature>
<reference evidence="7" key="1">
    <citation type="submission" date="2021-04" db="EMBL/GenBank/DDBJ databases">
        <authorList>
            <person name="Hartkoorn R.C."/>
            <person name="Beaudoing E."/>
            <person name="Hot D."/>
        </authorList>
    </citation>
    <scope>NUCLEOTIDE SEQUENCE</scope>
    <source>
        <strain evidence="7">NRRL B-16292</strain>
    </source>
</reference>
<protein>
    <submittedName>
        <fullName evidence="7">Mechanosensitive ion channel family protein</fullName>
    </submittedName>
</protein>
<dbReference type="Gene3D" id="1.10.287.1260">
    <property type="match status" value="1"/>
</dbReference>
<dbReference type="Pfam" id="PF00924">
    <property type="entry name" value="MS_channel_2nd"/>
    <property type="match status" value="1"/>
</dbReference>
<proteinExistence type="predicted"/>
<dbReference type="Proteomes" id="UP001059617">
    <property type="component" value="Chromosome"/>
</dbReference>
<dbReference type="InterPro" id="IPR006685">
    <property type="entry name" value="MscS_channel_2nd"/>
</dbReference>
<organism evidence="7 8">
    <name type="scientific">Dactylosporangium fulvum</name>
    <dbReference type="NCBI Taxonomy" id="53359"/>
    <lineage>
        <taxon>Bacteria</taxon>
        <taxon>Bacillati</taxon>
        <taxon>Actinomycetota</taxon>
        <taxon>Actinomycetes</taxon>
        <taxon>Micromonosporales</taxon>
        <taxon>Micromonosporaceae</taxon>
        <taxon>Dactylosporangium</taxon>
    </lineage>
</organism>
<evidence type="ECO:0000256" key="1">
    <source>
        <dbReference type="ARBA" id="ARBA00004370"/>
    </source>
</evidence>
<evidence type="ECO:0000256" key="3">
    <source>
        <dbReference type="ARBA" id="ARBA00022989"/>
    </source>
</evidence>
<feature type="transmembrane region" description="Helical" evidence="5">
    <location>
        <begin position="130"/>
        <end position="150"/>
    </location>
</feature>
<reference evidence="7" key="2">
    <citation type="submission" date="2022-09" db="EMBL/GenBank/DDBJ databases">
        <title>Biosynthetic gene clusters of Dactylosporangioum fulvum.</title>
        <authorList>
            <person name="Caradec T."/>
        </authorList>
    </citation>
    <scope>NUCLEOTIDE SEQUENCE</scope>
    <source>
        <strain evidence="7">NRRL B-16292</strain>
    </source>
</reference>
<dbReference type="InterPro" id="IPR023408">
    <property type="entry name" value="MscS_beta-dom_sf"/>
</dbReference>